<dbReference type="InParanoid" id="A0A286U8C6"/>
<feature type="region of interest" description="Disordered" evidence="5">
    <location>
        <begin position="1379"/>
        <end position="1399"/>
    </location>
</feature>
<evidence type="ECO:0000256" key="3">
    <source>
        <dbReference type="ARBA" id="ARBA00022801"/>
    </source>
</evidence>
<feature type="compositionally biased region" description="Polar residues" evidence="5">
    <location>
        <begin position="72"/>
        <end position="92"/>
    </location>
</feature>
<dbReference type="InterPro" id="IPR000387">
    <property type="entry name" value="Tyr_Pase_dom"/>
</dbReference>
<feature type="compositionally biased region" description="Low complexity" evidence="5">
    <location>
        <begin position="959"/>
        <end position="977"/>
    </location>
</feature>
<accession>A0A286U8C6</accession>
<keyword evidence="10" id="KW-1185">Reference proteome</keyword>
<feature type="compositionally biased region" description="Basic and acidic residues" evidence="5">
    <location>
        <begin position="1379"/>
        <end position="1397"/>
    </location>
</feature>
<comment type="caution">
    <text evidence="9">The sequence shown here is derived from an EMBL/GenBank/DDBJ whole genome shotgun (WGS) entry which is preliminary data.</text>
</comment>
<comment type="similarity">
    <text evidence="1">Belongs to the protein-tyrosine phosphatase family. Non-receptor class dual specificity subfamily.</text>
</comment>
<dbReference type="InterPro" id="IPR001763">
    <property type="entry name" value="Rhodanese-like_dom"/>
</dbReference>
<keyword evidence="3" id="KW-0378">Hydrolase</keyword>
<dbReference type="FunFam" id="3.90.190.10:FF:000120">
    <property type="entry name" value="MAP kinase phosphatase, putative"/>
    <property type="match status" value="1"/>
</dbReference>
<feature type="domain" description="Rhodanese" evidence="8">
    <location>
        <begin position="619"/>
        <end position="684"/>
    </location>
</feature>
<dbReference type="GO" id="GO:0016301">
    <property type="term" value="F:kinase activity"/>
    <property type="evidence" value="ECO:0007669"/>
    <property type="project" value="UniProtKB-KW"/>
</dbReference>
<feature type="region of interest" description="Disordered" evidence="5">
    <location>
        <begin position="829"/>
        <end position="923"/>
    </location>
</feature>
<dbReference type="PANTHER" id="PTHR10159:SF530">
    <property type="entry name" value="DUAL SPECIFICITY PROTEIN PHOSPHATASE DDB_G0271350-RELATED"/>
    <property type="match status" value="1"/>
</dbReference>
<feature type="compositionally biased region" description="Low complexity" evidence="5">
    <location>
        <begin position="210"/>
        <end position="243"/>
    </location>
</feature>
<dbReference type="Proteomes" id="UP000217199">
    <property type="component" value="Unassembled WGS sequence"/>
</dbReference>
<reference evidence="9 10" key="1">
    <citation type="journal article" date="2017" name="Mol. Ecol.">
        <title>Comparative and population genomic landscape of Phellinus noxius: A hypervariable fungus causing root rot in trees.</title>
        <authorList>
            <person name="Chung C.L."/>
            <person name="Lee T.J."/>
            <person name="Akiba M."/>
            <person name="Lee H.H."/>
            <person name="Kuo T.H."/>
            <person name="Liu D."/>
            <person name="Ke H.M."/>
            <person name="Yokoi T."/>
            <person name="Roa M.B."/>
            <person name="Lu M.J."/>
            <person name="Chang Y.Y."/>
            <person name="Ann P.J."/>
            <person name="Tsai J.N."/>
            <person name="Chen C.Y."/>
            <person name="Tzean S.S."/>
            <person name="Ota Y."/>
            <person name="Hattori T."/>
            <person name="Sahashi N."/>
            <person name="Liou R.F."/>
            <person name="Kikuchi T."/>
            <person name="Tsai I.J."/>
        </authorList>
    </citation>
    <scope>NUCLEOTIDE SEQUENCE [LARGE SCALE GENOMIC DNA]</scope>
    <source>
        <strain evidence="9 10">FFPRI411160</strain>
    </source>
</reference>
<evidence type="ECO:0000259" key="6">
    <source>
        <dbReference type="PROSITE" id="PS50054"/>
    </source>
</evidence>
<gene>
    <name evidence="9" type="ORF">PNOK_0867300</name>
</gene>
<dbReference type="InterPro" id="IPR036873">
    <property type="entry name" value="Rhodanese-like_dom_sf"/>
</dbReference>
<feature type="domain" description="Tyrosine specific protein phosphatases" evidence="7">
    <location>
        <begin position="1154"/>
        <end position="1218"/>
    </location>
</feature>
<evidence type="ECO:0000313" key="9">
    <source>
        <dbReference type="EMBL" id="PAV15815.1"/>
    </source>
</evidence>
<dbReference type="PANTHER" id="PTHR10159">
    <property type="entry name" value="DUAL SPECIFICITY PROTEIN PHOSPHATASE"/>
    <property type="match status" value="1"/>
</dbReference>
<feature type="region of interest" description="Disordered" evidence="5">
    <location>
        <begin position="1418"/>
        <end position="1438"/>
    </location>
</feature>
<keyword evidence="9" id="KW-0418">Kinase</keyword>
<dbReference type="InterPro" id="IPR029021">
    <property type="entry name" value="Prot-tyrosine_phosphatase-like"/>
</dbReference>
<organism evidence="9 10">
    <name type="scientific">Pyrrhoderma noxium</name>
    <dbReference type="NCBI Taxonomy" id="2282107"/>
    <lineage>
        <taxon>Eukaryota</taxon>
        <taxon>Fungi</taxon>
        <taxon>Dikarya</taxon>
        <taxon>Basidiomycota</taxon>
        <taxon>Agaricomycotina</taxon>
        <taxon>Agaricomycetes</taxon>
        <taxon>Hymenochaetales</taxon>
        <taxon>Hymenochaetaceae</taxon>
        <taxon>Pyrrhoderma</taxon>
    </lineage>
</organism>
<dbReference type="EMBL" id="NBII01000009">
    <property type="protein sequence ID" value="PAV15815.1"/>
    <property type="molecule type" value="Genomic_DNA"/>
</dbReference>
<dbReference type="InterPro" id="IPR020422">
    <property type="entry name" value="TYR_PHOSPHATASE_DUAL_dom"/>
</dbReference>
<feature type="region of interest" description="Disordered" evidence="5">
    <location>
        <begin position="36"/>
        <end position="278"/>
    </location>
</feature>
<dbReference type="Gene3D" id="3.40.250.10">
    <property type="entry name" value="Rhodanese-like domain"/>
    <property type="match status" value="1"/>
</dbReference>
<feature type="compositionally biased region" description="Low complexity" evidence="5">
    <location>
        <begin position="829"/>
        <end position="889"/>
    </location>
</feature>
<dbReference type="EC" id="3.1.3.48" evidence="2"/>
<name>A0A286U8C6_9AGAM</name>
<feature type="compositionally biased region" description="Polar residues" evidence="5">
    <location>
        <begin position="563"/>
        <end position="594"/>
    </location>
</feature>
<evidence type="ECO:0000256" key="5">
    <source>
        <dbReference type="SAM" id="MobiDB-lite"/>
    </source>
</evidence>
<evidence type="ECO:0000259" key="7">
    <source>
        <dbReference type="PROSITE" id="PS50056"/>
    </source>
</evidence>
<protein>
    <recommendedName>
        <fullName evidence="2">protein-tyrosine-phosphatase</fullName>
        <ecNumber evidence="2">3.1.3.48</ecNumber>
    </recommendedName>
</protein>
<feature type="region of interest" description="Disordered" evidence="5">
    <location>
        <begin position="1313"/>
        <end position="1352"/>
    </location>
</feature>
<feature type="compositionally biased region" description="Polar residues" evidence="5">
    <location>
        <begin position="991"/>
        <end position="1018"/>
    </location>
</feature>
<evidence type="ECO:0000256" key="2">
    <source>
        <dbReference type="ARBA" id="ARBA00013064"/>
    </source>
</evidence>
<feature type="compositionally biased region" description="Low complexity" evidence="5">
    <location>
        <begin position="901"/>
        <end position="911"/>
    </location>
</feature>
<dbReference type="Gene3D" id="3.90.190.10">
    <property type="entry name" value="Protein tyrosine phosphatase superfamily"/>
    <property type="match status" value="1"/>
</dbReference>
<dbReference type="OrthoDB" id="273181at2759"/>
<feature type="compositionally biased region" description="Polar residues" evidence="5">
    <location>
        <begin position="251"/>
        <end position="269"/>
    </location>
</feature>
<dbReference type="SMART" id="SM00195">
    <property type="entry name" value="DSPc"/>
    <property type="match status" value="1"/>
</dbReference>
<keyword evidence="9" id="KW-0808">Transferase</keyword>
<feature type="compositionally biased region" description="Basic and acidic residues" evidence="5">
    <location>
        <begin position="529"/>
        <end position="540"/>
    </location>
</feature>
<feature type="region of interest" description="Disordered" evidence="5">
    <location>
        <begin position="948"/>
        <end position="1023"/>
    </location>
</feature>
<feature type="compositionally biased region" description="Low complexity" evidence="5">
    <location>
        <begin position="172"/>
        <end position="192"/>
    </location>
</feature>
<dbReference type="PROSITE" id="PS50054">
    <property type="entry name" value="TYR_PHOSPHATASE_DUAL"/>
    <property type="match status" value="1"/>
</dbReference>
<feature type="compositionally biased region" description="Low complexity" evidence="5">
    <location>
        <begin position="1316"/>
        <end position="1327"/>
    </location>
</feature>
<evidence type="ECO:0000259" key="8">
    <source>
        <dbReference type="PROSITE" id="PS50206"/>
    </source>
</evidence>
<sequence length="1438" mass="153791">MLSLLRHDGVVPSEVLLPYLQFSSITKFSLTYLSESTNNKGSNKNHQKKSLNHELPTRTRIKKRTQKENKRMNSIASPSISPGPNPRASSSLKPGIGANTSSTTSAANTMSTGSGPSSPTRPTPTPAKRLRPKLSIGTDGLRPSAKSKNITLITDPSPVSPVIVNPPPNPVPTSVSISNSTSGPSPNSYSYSKSTGPSLNYTPDTTYTQPRSHQSSSRRSPISKPKPNSSSPSSSSGSSSSSPMGELLSNGRLSVSSKANIESGQTSGSDTDDIAGDESEDDILKNFERLERLRRDVANNLRLRPLRQQLHLKDNSVGSIEEDIIISNPNVTSIGMDASSSTDTIKDSRIGLNSARNYNDYSKHNDNETINEEEDDYWSPYYSALSSSEMSALTIANSAHRPSYPSLQLQTNNRVQDFRSKSVPESDLDLDLASPTLSKEETKKLIEKNTREGTDARDIIGKEVYIESPEPSPAISVYYTPTTELRSSPLSAVYVGKFEEDQSSSIDGSRDGDKNNVVRSLIGAGSDSRIDVEMTGKGENTDTFLAGAPISKPGREKPRNPFIKQTSAQPSPPVASQGQSTEDAATASSISSNGAGVRTHRHPSRGMSIDELVARLDSGLAHPLVIDTRPCGEYLACRIRGSVNIAIPSLILRRSLHTKSGTASGSGVGAPSGLMSLEGLKAYVTTEAGRRVWEDMVGSGLEAGPGVKWDGTVVVCDEGMEEDEMEGRSVPTLPICWAVYALLERAVKCHLESHQGHSHREDLPEPVAVRTVHFLKGGIAAVRLDSSADRLLRAGEEQERRSEEDGNLHRHLNNTGLFQIDTLASRSSHSSLSSSKLPVSTASSSDSSSEDSASSSSVPSLSSAQPSPNTLRLPPTTNSPSVPNSSSSNKMLCDMSPSPSPSALAFPPLFSKTRKGSIPNLRRIDTSSAERLVPKLTVRTVPIKSHTLAAPSAYPPPAASISRHSSASSLRSTHSPPRLNLNLVPPESHNAAGSSHSQLTSNKNGLTPPSSNNNSTECLLSPSVHHPSSSSLFYSSSNVPRTPTTPVGFNFASNSNGVYGAMPPTPSTARPEYDQPPSTEEDPLPVFSISTILPNFLYLGPEPSSPEHVDELMALGVKRILNIAIECDDDLGLGLRERFEKYTRIPMRDTVEEENVARSVREACDALDDARLHSAPTYVHCKAGKSRSVTAVIAYLIHANHWRLARAYAFVTERRKGVSPNIGFVSELMTFEEMELGGKSVGVVGDGSGGNSGKGASGYAGPASAVEGPSGVDSRQALYNVHQHYGGGYGYGYNGYNPSVRRATKANMRESLPPMISSSSTVITSSSGGEEDDEMCGESDSTFSESDASSSKMNVNGPAILASIPPAPASARPGLRLEERERVGDSAQEVEVKDASGRYRHARRAPVDEYTLQPMRRVSKAGLESSEWSLGPGTSADR</sequence>
<feature type="domain" description="Tyrosine-protein phosphatase" evidence="6">
    <location>
        <begin position="1088"/>
        <end position="1237"/>
    </location>
</feature>
<evidence type="ECO:0000256" key="1">
    <source>
        <dbReference type="ARBA" id="ARBA00008601"/>
    </source>
</evidence>
<feature type="compositionally biased region" description="Low complexity" evidence="5">
    <location>
        <begin position="97"/>
        <end position="118"/>
    </location>
</feature>
<dbReference type="InterPro" id="IPR000340">
    <property type="entry name" value="Dual-sp_phosphatase_cat-dom"/>
</dbReference>
<feature type="region of interest" description="Disordered" evidence="5">
    <location>
        <begin position="794"/>
        <end position="813"/>
    </location>
</feature>
<dbReference type="CDD" id="cd14498">
    <property type="entry name" value="DSP"/>
    <property type="match status" value="1"/>
</dbReference>
<dbReference type="SUPFAM" id="SSF52821">
    <property type="entry name" value="Rhodanese/Cell cycle control phosphatase"/>
    <property type="match status" value="1"/>
</dbReference>
<feature type="compositionally biased region" description="Polar residues" evidence="5">
    <location>
        <begin position="193"/>
        <end position="209"/>
    </location>
</feature>
<dbReference type="GO" id="GO:0043409">
    <property type="term" value="P:negative regulation of MAPK cascade"/>
    <property type="evidence" value="ECO:0007669"/>
    <property type="project" value="TreeGrafter"/>
</dbReference>
<feature type="region of interest" description="Disordered" evidence="5">
    <location>
        <begin position="529"/>
        <end position="604"/>
    </location>
</feature>
<dbReference type="SUPFAM" id="SSF52799">
    <property type="entry name" value="(Phosphotyrosine protein) phosphatases II"/>
    <property type="match status" value="1"/>
</dbReference>
<dbReference type="GO" id="GO:0005737">
    <property type="term" value="C:cytoplasm"/>
    <property type="evidence" value="ECO:0007669"/>
    <property type="project" value="TreeGrafter"/>
</dbReference>
<dbReference type="PROSITE" id="PS50206">
    <property type="entry name" value="RHODANESE_3"/>
    <property type="match status" value="1"/>
</dbReference>
<dbReference type="STRING" id="2282107.A0A286U8C6"/>
<proteinExistence type="inferred from homology"/>
<dbReference type="Pfam" id="PF00782">
    <property type="entry name" value="DSPc"/>
    <property type="match status" value="1"/>
</dbReference>
<feature type="compositionally biased region" description="Basic and acidic residues" evidence="5">
    <location>
        <begin position="794"/>
        <end position="808"/>
    </location>
</feature>
<dbReference type="GO" id="GO:0004725">
    <property type="term" value="F:protein tyrosine phosphatase activity"/>
    <property type="evidence" value="ECO:0007669"/>
    <property type="project" value="UniProtKB-EC"/>
</dbReference>
<evidence type="ECO:0000256" key="4">
    <source>
        <dbReference type="ARBA" id="ARBA00022912"/>
    </source>
</evidence>
<feature type="region of interest" description="Disordered" evidence="5">
    <location>
        <begin position="1058"/>
        <end position="1084"/>
    </location>
</feature>
<dbReference type="PROSITE" id="PS50056">
    <property type="entry name" value="TYR_PHOSPHATASE_2"/>
    <property type="match status" value="1"/>
</dbReference>
<evidence type="ECO:0000313" key="10">
    <source>
        <dbReference type="Proteomes" id="UP000217199"/>
    </source>
</evidence>
<keyword evidence="4" id="KW-0904">Protein phosphatase</keyword>
<feature type="compositionally biased region" description="Low complexity" evidence="5">
    <location>
        <begin position="1338"/>
        <end position="1351"/>
    </location>
</feature>